<dbReference type="RefSeq" id="WP_066718547.1">
    <property type="nucleotide sequence ID" value="NZ_JBHSLU010000071.1"/>
</dbReference>
<dbReference type="Proteomes" id="UP001596060">
    <property type="component" value="Unassembled WGS sequence"/>
</dbReference>
<gene>
    <name evidence="3" type="ORF">ACFPN9_21455</name>
</gene>
<dbReference type="InterPro" id="IPR012875">
    <property type="entry name" value="SDHF4"/>
</dbReference>
<dbReference type="EMBL" id="JBHSLU010000071">
    <property type="protein sequence ID" value="MFC5507816.1"/>
    <property type="molecule type" value="Genomic_DNA"/>
</dbReference>
<name>A0ABW0P540_9HYPH</name>
<dbReference type="Pfam" id="PF07896">
    <property type="entry name" value="DUF1674"/>
    <property type="match status" value="1"/>
</dbReference>
<accession>A0ABW0P540</accession>
<comment type="similarity">
    <text evidence="1">Belongs to the SDHAF4 family.</text>
</comment>
<keyword evidence="4" id="KW-1185">Reference proteome</keyword>
<evidence type="ECO:0000256" key="2">
    <source>
        <dbReference type="SAM" id="MobiDB-lite"/>
    </source>
</evidence>
<sequence>MSEPHDVTPAPADGAQTAPKTLSPAAQRALAEAQARRAEIDARAADVASRKEIDGRGGLEPVRYNDWEVKGLTSDF</sequence>
<protein>
    <submittedName>
        <fullName evidence="3">DUF1674 domain-containing protein</fullName>
    </submittedName>
</protein>
<evidence type="ECO:0000313" key="3">
    <source>
        <dbReference type="EMBL" id="MFC5507816.1"/>
    </source>
</evidence>
<comment type="caution">
    <text evidence="3">The sequence shown here is derived from an EMBL/GenBank/DDBJ whole genome shotgun (WGS) entry which is preliminary data.</text>
</comment>
<evidence type="ECO:0000256" key="1">
    <source>
        <dbReference type="ARBA" id="ARBA00005701"/>
    </source>
</evidence>
<proteinExistence type="inferred from homology"/>
<feature type="region of interest" description="Disordered" evidence="2">
    <location>
        <begin position="1"/>
        <end position="34"/>
    </location>
</feature>
<reference evidence="4" key="1">
    <citation type="journal article" date="2019" name="Int. J. Syst. Evol. Microbiol.">
        <title>The Global Catalogue of Microorganisms (GCM) 10K type strain sequencing project: providing services to taxonomists for standard genome sequencing and annotation.</title>
        <authorList>
            <consortium name="The Broad Institute Genomics Platform"/>
            <consortium name="The Broad Institute Genome Sequencing Center for Infectious Disease"/>
            <person name="Wu L."/>
            <person name="Ma J."/>
        </authorList>
    </citation>
    <scope>NUCLEOTIDE SEQUENCE [LARGE SCALE GENOMIC DNA]</scope>
    <source>
        <strain evidence="4">CCUG 43117</strain>
    </source>
</reference>
<organism evidence="3 4">
    <name type="scientific">Bosea massiliensis</name>
    <dbReference type="NCBI Taxonomy" id="151419"/>
    <lineage>
        <taxon>Bacteria</taxon>
        <taxon>Pseudomonadati</taxon>
        <taxon>Pseudomonadota</taxon>
        <taxon>Alphaproteobacteria</taxon>
        <taxon>Hyphomicrobiales</taxon>
        <taxon>Boseaceae</taxon>
        <taxon>Bosea</taxon>
    </lineage>
</organism>
<evidence type="ECO:0000313" key="4">
    <source>
        <dbReference type="Proteomes" id="UP001596060"/>
    </source>
</evidence>